<organism evidence="2 3">
    <name type="scientific">Spiroplasma clarkii</name>
    <dbReference type="NCBI Taxonomy" id="2139"/>
    <lineage>
        <taxon>Bacteria</taxon>
        <taxon>Bacillati</taxon>
        <taxon>Mycoplasmatota</taxon>
        <taxon>Mollicutes</taxon>
        <taxon>Entomoplasmatales</taxon>
        <taxon>Spiroplasmataceae</taxon>
        <taxon>Spiroplasma</taxon>
    </lineage>
</organism>
<dbReference type="OrthoDB" id="388324at2"/>
<feature type="transmembrane region" description="Helical" evidence="1">
    <location>
        <begin position="311"/>
        <end position="332"/>
    </location>
</feature>
<sequence length="372" mass="42170">MIWGESNSRNFLQWADYCRSNALKERGITNTVGPNFTTDRNSVQYQQAKEDLLNAIQKSLTISVQQLYNTLPGALIANPTLKNVLLQLFLEDNIQIQAQGSSLSERETNYTLVFVKKATKSPPKPNPSFVGDHKQSNIEDLIDNDWKATGRKLDFDPKTQPKRENLNVSLKRTPRPTVATPAVKPVIDLPKPVQQEVPQAPPVITTPKVEIPVQNQNITYIEIPKPKPKEVEVPPAFIPELKPRPIVKQPEPIADLTIFYGLTALQLYFIEAFLRDALRKETDPGAIKELKELVKSKADRIYLENKVSMNIGLKILVGLSCFILIGFIIIAINSQNKVRNQAVKSYQVKYKELGYETLKTKLREKYPKIIKF</sequence>
<dbReference type="EMBL" id="CP024870">
    <property type="protein sequence ID" value="ATX70493.1"/>
    <property type="molecule type" value="Genomic_DNA"/>
</dbReference>
<dbReference type="KEGG" id="scla:SCLARK_00300"/>
<name>A0A1Y0KZ98_9MOLU</name>
<evidence type="ECO:0000313" key="3">
    <source>
        <dbReference type="Proteomes" id="UP000231179"/>
    </source>
</evidence>
<keyword evidence="1" id="KW-0472">Membrane</keyword>
<dbReference type="Proteomes" id="UP000231179">
    <property type="component" value="Chromosome"/>
</dbReference>
<evidence type="ECO:0000256" key="1">
    <source>
        <dbReference type="SAM" id="Phobius"/>
    </source>
</evidence>
<evidence type="ECO:0000313" key="2">
    <source>
        <dbReference type="EMBL" id="ATX70493.1"/>
    </source>
</evidence>
<keyword evidence="1" id="KW-0812">Transmembrane</keyword>
<reference evidence="2 3" key="1">
    <citation type="submission" date="2017-11" db="EMBL/GenBank/DDBJ databases">
        <title>Complete genome sequence of Spiroplasma clarkii CN-5 (DSM 19994).</title>
        <authorList>
            <person name="Tsai Y.-M."/>
            <person name="Chang A."/>
            <person name="Lo W.-S."/>
            <person name="Kuo C.-H."/>
        </authorList>
    </citation>
    <scope>NUCLEOTIDE SEQUENCE [LARGE SCALE GENOMIC DNA]</scope>
    <source>
        <strain evidence="2 3">CN-5</strain>
    </source>
</reference>
<dbReference type="RefSeq" id="WP_100254058.1">
    <property type="nucleotide sequence ID" value="NZ_CP015819.1"/>
</dbReference>
<protein>
    <submittedName>
        <fullName evidence="2">Uncharacterized protein</fullName>
    </submittedName>
</protein>
<proteinExistence type="predicted"/>
<dbReference type="AlphaFoldDB" id="A0A1Y0KZ98"/>
<gene>
    <name evidence="2" type="ORF">SCLAR_v1c01620</name>
</gene>
<keyword evidence="1" id="KW-1133">Transmembrane helix</keyword>
<accession>A0A1Y0KZ98</accession>
<keyword evidence="3" id="KW-1185">Reference proteome</keyword>